<dbReference type="EMBL" id="GG662853">
    <property type="protein sequence ID" value="EAR87404.1"/>
    <property type="molecule type" value="Genomic_DNA"/>
</dbReference>
<protein>
    <submittedName>
        <fullName evidence="1">Uncharacterized protein</fullName>
    </submittedName>
</protein>
<reference evidence="2" key="1">
    <citation type="journal article" date="2006" name="PLoS Biol.">
        <title>Macronuclear genome sequence of the ciliate Tetrahymena thermophila, a model eukaryote.</title>
        <authorList>
            <person name="Eisen J.A."/>
            <person name="Coyne R.S."/>
            <person name="Wu M."/>
            <person name="Wu D."/>
            <person name="Thiagarajan M."/>
            <person name="Wortman J.R."/>
            <person name="Badger J.H."/>
            <person name="Ren Q."/>
            <person name="Amedeo P."/>
            <person name="Jones K.M."/>
            <person name="Tallon L.J."/>
            <person name="Delcher A.L."/>
            <person name="Salzberg S.L."/>
            <person name="Silva J.C."/>
            <person name="Haas B.J."/>
            <person name="Majoros W.H."/>
            <person name="Farzad M."/>
            <person name="Carlton J.M."/>
            <person name="Smith R.K. Jr."/>
            <person name="Garg J."/>
            <person name="Pearlman R.E."/>
            <person name="Karrer K.M."/>
            <person name="Sun L."/>
            <person name="Manning G."/>
            <person name="Elde N.C."/>
            <person name="Turkewitz A.P."/>
            <person name="Asai D.J."/>
            <person name="Wilkes D.E."/>
            <person name="Wang Y."/>
            <person name="Cai H."/>
            <person name="Collins K."/>
            <person name="Stewart B.A."/>
            <person name="Lee S.R."/>
            <person name="Wilamowska K."/>
            <person name="Weinberg Z."/>
            <person name="Ruzzo W.L."/>
            <person name="Wloga D."/>
            <person name="Gaertig J."/>
            <person name="Frankel J."/>
            <person name="Tsao C.-C."/>
            <person name="Gorovsky M.A."/>
            <person name="Keeling P.J."/>
            <person name="Waller R.F."/>
            <person name="Patron N.J."/>
            <person name="Cherry J.M."/>
            <person name="Stover N.A."/>
            <person name="Krieger C.J."/>
            <person name="del Toro C."/>
            <person name="Ryder H.F."/>
            <person name="Williamson S.C."/>
            <person name="Barbeau R.A."/>
            <person name="Hamilton E.P."/>
            <person name="Orias E."/>
        </authorList>
    </citation>
    <scope>NUCLEOTIDE SEQUENCE [LARGE SCALE GENOMIC DNA]</scope>
    <source>
        <strain evidence="2">SB210</strain>
    </source>
</reference>
<evidence type="ECO:0000313" key="1">
    <source>
        <dbReference type="EMBL" id="EAR87404.1"/>
    </source>
</evidence>
<sequence>MFLNLESQKDSQKIILRDHFQTEAADQRRQLNFNAQFKQNKQRKIVQRKQKSCDKENNQKQIDLDFMKVNSLALAKKGSFKVSYLEDFTINFDKNNKSSIQQQKTQTINNQNKLSPLPKMHYLKNIIINTSPSQRSSQNDIFYKMKTEGSYKYTDLSQGSKEAINSLFNQQTMQINPPTSPSSTTQWNSFNQSINNANSNINFSNLPSCKNTSPCNSKIIELNIDMEKQELLPQITRKKGRSLPPIKLKQNTQGVIEPINPSNDSFNNTQIQILPFRLNSIKKYSYLFDSYNYVQDKIINNQENTLLLEQDSEFSNVQMIFNQKSSKSNKYENLEQSEDTISIQKLMIKSPAIKKQNPFTKKKQSLNVSKHKEQINLQQKYSDIQCVPFKSYKFPSQKINVQK</sequence>
<dbReference type="InParanoid" id="I7MDE0"/>
<gene>
    <name evidence="1" type="ORF">TTHERM_00059170</name>
</gene>
<dbReference type="Proteomes" id="UP000009168">
    <property type="component" value="Unassembled WGS sequence"/>
</dbReference>
<evidence type="ECO:0000313" key="2">
    <source>
        <dbReference type="Proteomes" id="UP000009168"/>
    </source>
</evidence>
<accession>I7MDE0</accession>
<dbReference type="AlphaFoldDB" id="I7MDE0"/>
<dbReference type="KEGG" id="tet:TTHERM_00059170"/>
<proteinExistence type="predicted"/>
<dbReference type="HOGENOM" id="CLU_684248_0_0_1"/>
<keyword evidence="2" id="KW-1185">Reference proteome</keyword>
<organism evidence="1 2">
    <name type="scientific">Tetrahymena thermophila (strain SB210)</name>
    <dbReference type="NCBI Taxonomy" id="312017"/>
    <lineage>
        <taxon>Eukaryota</taxon>
        <taxon>Sar</taxon>
        <taxon>Alveolata</taxon>
        <taxon>Ciliophora</taxon>
        <taxon>Intramacronucleata</taxon>
        <taxon>Oligohymenophorea</taxon>
        <taxon>Hymenostomatida</taxon>
        <taxon>Tetrahymenina</taxon>
        <taxon>Tetrahymenidae</taxon>
        <taxon>Tetrahymena</taxon>
    </lineage>
</organism>
<dbReference type="GeneID" id="7829518"/>
<name>I7MDE0_TETTS</name>
<dbReference type="RefSeq" id="XP_001007649.1">
    <property type="nucleotide sequence ID" value="XM_001007649.1"/>
</dbReference>